<evidence type="ECO:0000313" key="8">
    <source>
        <dbReference type="EMBL" id="CAA7053594.1"/>
    </source>
</evidence>
<evidence type="ECO:0000256" key="1">
    <source>
        <dbReference type="ARBA" id="ARBA00001971"/>
    </source>
</evidence>
<sequence>MHLKLGKVPTVILSSSDTARQALKDHDIDCCARPHLTGPRDLSYNNLNICFSPFGDYWKDTRKLAVQELFSNKKVQSIQPIKDEEVKKLMDSMAESASQQTPVNLNNTLLTLTASVVCRATFGVTFEDTLLSNNKLGNIVREAYEMMASFSASDYIPYVGLIVDRLTGLKGRRDKSVRELDEFYEQMFDMHKEGKEKGVKISWICS</sequence>
<keyword evidence="9" id="KW-1185">Reference proteome</keyword>
<dbReference type="Proteomes" id="UP000467841">
    <property type="component" value="Unassembled WGS sequence"/>
</dbReference>
<evidence type="ECO:0000313" key="9">
    <source>
        <dbReference type="Proteomes" id="UP000467841"/>
    </source>
</evidence>
<comment type="caution">
    <text evidence="8">The sequence shown here is derived from an EMBL/GenBank/DDBJ whole genome shotgun (WGS) entry which is preliminary data.</text>
</comment>
<dbReference type="Gene3D" id="1.10.630.10">
    <property type="entry name" value="Cytochrome P450"/>
    <property type="match status" value="1"/>
</dbReference>
<gene>
    <name evidence="8" type="ORF">MERR_LOCUS40830</name>
</gene>
<dbReference type="PANTHER" id="PTHR47955">
    <property type="entry name" value="CYTOCHROME P450 FAMILY 71 PROTEIN"/>
    <property type="match status" value="1"/>
</dbReference>
<evidence type="ECO:0000256" key="6">
    <source>
        <dbReference type="ARBA" id="ARBA00023004"/>
    </source>
</evidence>
<dbReference type="GO" id="GO:0004497">
    <property type="term" value="F:monooxygenase activity"/>
    <property type="evidence" value="ECO:0007669"/>
    <property type="project" value="UniProtKB-KW"/>
</dbReference>
<name>A0A6D2KWY1_9BRAS</name>
<evidence type="ECO:0000256" key="2">
    <source>
        <dbReference type="ARBA" id="ARBA00010617"/>
    </source>
</evidence>
<comment type="cofactor">
    <cofactor evidence="1">
        <name>heme</name>
        <dbReference type="ChEBI" id="CHEBI:30413"/>
    </cofactor>
</comment>
<dbReference type="AlphaFoldDB" id="A0A6D2KWY1"/>
<evidence type="ECO:0000256" key="4">
    <source>
        <dbReference type="ARBA" id="ARBA00022723"/>
    </source>
</evidence>
<accession>A0A6D2KWY1</accession>
<dbReference type="GO" id="GO:0005506">
    <property type="term" value="F:iron ion binding"/>
    <property type="evidence" value="ECO:0007669"/>
    <property type="project" value="InterPro"/>
</dbReference>
<dbReference type="EMBL" id="CACVBM020001540">
    <property type="protein sequence ID" value="CAA7053594.1"/>
    <property type="molecule type" value="Genomic_DNA"/>
</dbReference>
<keyword evidence="5" id="KW-0560">Oxidoreductase</keyword>
<keyword evidence="3" id="KW-0349">Heme</keyword>
<dbReference type="InterPro" id="IPR001128">
    <property type="entry name" value="Cyt_P450"/>
</dbReference>
<evidence type="ECO:0000256" key="3">
    <source>
        <dbReference type="ARBA" id="ARBA00022617"/>
    </source>
</evidence>
<keyword evidence="7" id="KW-0503">Monooxygenase</keyword>
<protein>
    <recommendedName>
        <fullName evidence="10">Cytochrome P450</fullName>
    </recommendedName>
</protein>
<reference evidence="8" key="1">
    <citation type="submission" date="2020-01" db="EMBL/GenBank/DDBJ databases">
        <authorList>
            <person name="Mishra B."/>
        </authorList>
    </citation>
    <scope>NUCLEOTIDE SEQUENCE [LARGE SCALE GENOMIC DNA]</scope>
</reference>
<dbReference type="SUPFAM" id="SSF48264">
    <property type="entry name" value="Cytochrome P450"/>
    <property type="match status" value="1"/>
</dbReference>
<proteinExistence type="inferred from homology"/>
<evidence type="ECO:0000256" key="7">
    <source>
        <dbReference type="ARBA" id="ARBA00023033"/>
    </source>
</evidence>
<dbReference type="Pfam" id="PF00067">
    <property type="entry name" value="p450"/>
    <property type="match status" value="1"/>
</dbReference>
<dbReference type="GO" id="GO:0020037">
    <property type="term" value="F:heme binding"/>
    <property type="evidence" value="ECO:0007669"/>
    <property type="project" value="InterPro"/>
</dbReference>
<evidence type="ECO:0000256" key="5">
    <source>
        <dbReference type="ARBA" id="ARBA00023002"/>
    </source>
</evidence>
<dbReference type="InterPro" id="IPR036396">
    <property type="entry name" value="Cyt_P450_sf"/>
</dbReference>
<dbReference type="OrthoDB" id="2789670at2759"/>
<evidence type="ECO:0008006" key="10">
    <source>
        <dbReference type="Google" id="ProtNLM"/>
    </source>
</evidence>
<dbReference type="PANTHER" id="PTHR47955:SF19">
    <property type="entry name" value="CYTOCHROME P450 71A9-LIKE ISOFORM X1"/>
    <property type="match status" value="1"/>
</dbReference>
<comment type="similarity">
    <text evidence="2">Belongs to the cytochrome P450 family.</text>
</comment>
<keyword evidence="6" id="KW-0408">Iron</keyword>
<organism evidence="8 9">
    <name type="scientific">Microthlaspi erraticum</name>
    <dbReference type="NCBI Taxonomy" id="1685480"/>
    <lineage>
        <taxon>Eukaryota</taxon>
        <taxon>Viridiplantae</taxon>
        <taxon>Streptophyta</taxon>
        <taxon>Embryophyta</taxon>
        <taxon>Tracheophyta</taxon>
        <taxon>Spermatophyta</taxon>
        <taxon>Magnoliopsida</taxon>
        <taxon>eudicotyledons</taxon>
        <taxon>Gunneridae</taxon>
        <taxon>Pentapetalae</taxon>
        <taxon>rosids</taxon>
        <taxon>malvids</taxon>
        <taxon>Brassicales</taxon>
        <taxon>Brassicaceae</taxon>
        <taxon>Coluteocarpeae</taxon>
        <taxon>Microthlaspi</taxon>
    </lineage>
</organism>
<keyword evidence="4" id="KW-0479">Metal-binding</keyword>
<dbReference type="GO" id="GO:0016705">
    <property type="term" value="F:oxidoreductase activity, acting on paired donors, with incorporation or reduction of molecular oxygen"/>
    <property type="evidence" value="ECO:0007669"/>
    <property type="project" value="InterPro"/>
</dbReference>